<gene>
    <name evidence="2" type="primary">LOC114458928</name>
</gene>
<organism evidence="2 3">
    <name type="scientific">Gouania willdenowi</name>
    <name type="common">Blunt-snouted clingfish</name>
    <name type="synonym">Lepadogaster willdenowi</name>
    <dbReference type="NCBI Taxonomy" id="441366"/>
    <lineage>
        <taxon>Eukaryota</taxon>
        <taxon>Metazoa</taxon>
        <taxon>Chordata</taxon>
        <taxon>Craniata</taxon>
        <taxon>Vertebrata</taxon>
        <taxon>Euteleostomi</taxon>
        <taxon>Actinopterygii</taxon>
        <taxon>Neopterygii</taxon>
        <taxon>Teleostei</taxon>
        <taxon>Neoteleostei</taxon>
        <taxon>Acanthomorphata</taxon>
        <taxon>Ovalentaria</taxon>
        <taxon>Blenniimorphae</taxon>
        <taxon>Blenniiformes</taxon>
        <taxon>Gobiesocoidei</taxon>
        <taxon>Gobiesocidae</taxon>
        <taxon>Gobiesocinae</taxon>
        <taxon>Gouania</taxon>
    </lineage>
</organism>
<keyword evidence="1" id="KW-0732">Signal</keyword>
<dbReference type="InterPro" id="IPR009079">
    <property type="entry name" value="4_helix_cytokine-like_core"/>
</dbReference>
<reference evidence="2" key="1">
    <citation type="submission" date="2025-08" db="UniProtKB">
        <authorList>
            <consortium name="Ensembl"/>
        </authorList>
    </citation>
    <scope>IDENTIFICATION</scope>
</reference>
<dbReference type="PROSITE" id="PS51257">
    <property type="entry name" value="PROKAR_LIPOPROTEIN"/>
    <property type="match status" value="1"/>
</dbReference>
<evidence type="ECO:0000256" key="1">
    <source>
        <dbReference type="SAM" id="SignalP"/>
    </source>
</evidence>
<sequence>MPPVKLYFTPALLQLMFACTCWQVGQSRPTCQASTDNDQELITHSYAVKAQSFLRTITETLEKKHLFSGIDCSKQNIELLVKSSTPSLCAPKGSTCSGTVESNFNQDSCVMEIRKDLKQYYDFLIAQQDPDNVLARILPSLTDLMKFSAFNTSPDQWAATSVAFANSSSTYDARLSLCKVLKGFQVRAITINRAIGYIRSVQTPSYMNSGNAPHE</sequence>
<proteinExistence type="predicted"/>
<evidence type="ECO:0000313" key="3">
    <source>
        <dbReference type="Proteomes" id="UP000694680"/>
    </source>
</evidence>
<dbReference type="Proteomes" id="UP000694680">
    <property type="component" value="Unassembled WGS sequence"/>
</dbReference>
<feature type="signal peptide" evidence="1">
    <location>
        <begin position="1"/>
        <end position="27"/>
    </location>
</feature>
<protein>
    <submittedName>
        <fullName evidence="2">Interleukin-12 subunit alpha-like</fullName>
    </submittedName>
</protein>
<evidence type="ECO:0000313" key="2">
    <source>
        <dbReference type="Ensembl" id="ENSGWIP00000007092.1"/>
    </source>
</evidence>
<dbReference type="SUPFAM" id="SSF47266">
    <property type="entry name" value="4-helical cytokines"/>
    <property type="match status" value="1"/>
</dbReference>
<keyword evidence="3" id="KW-1185">Reference proteome</keyword>
<accession>A0A8C5DHL3</accession>
<dbReference type="Gene3D" id="1.20.1250.10">
    <property type="match status" value="1"/>
</dbReference>
<name>A0A8C5DHL3_GOUWI</name>
<reference evidence="2" key="2">
    <citation type="submission" date="2025-09" db="UniProtKB">
        <authorList>
            <consortium name="Ensembl"/>
        </authorList>
    </citation>
    <scope>IDENTIFICATION</scope>
</reference>
<dbReference type="AlphaFoldDB" id="A0A8C5DHL3"/>
<dbReference type="Ensembl" id="ENSGWIT00000007848.1">
    <property type="protein sequence ID" value="ENSGWIP00000007092.1"/>
    <property type="gene ID" value="ENSGWIG00000004146.1"/>
</dbReference>
<feature type="chain" id="PRO_5035876825" evidence="1">
    <location>
        <begin position="28"/>
        <end position="215"/>
    </location>
</feature>